<keyword evidence="6" id="KW-0862">Zinc</keyword>
<dbReference type="SUPFAM" id="SSF49899">
    <property type="entry name" value="Concanavalin A-like lectins/glucanases"/>
    <property type="match status" value="1"/>
</dbReference>
<evidence type="ECO:0000256" key="3">
    <source>
        <dbReference type="ARBA" id="ARBA00022723"/>
    </source>
</evidence>
<dbReference type="NCBIfam" id="NF038128">
    <property type="entry name" value="choice_anch_J"/>
    <property type="match status" value="1"/>
</dbReference>
<dbReference type="InterPro" id="IPR008754">
    <property type="entry name" value="Peptidase_M43"/>
</dbReference>
<dbReference type="InterPro" id="IPR013783">
    <property type="entry name" value="Ig-like_fold"/>
</dbReference>
<name>A0A839GFY8_9BACT</name>
<keyword evidence="3" id="KW-0479">Metal-binding</keyword>
<feature type="signal peptide" evidence="9">
    <location>
        <begin position="1"/>
        <end position="21"/>
    </location>
</feature>
<proteinExistence type="inferred from homology"/>
<dbReference type="Gene3D" id="2.60.40.10">
    <property type="entry name" value="Immunoglobulins"/>
    <property type="match status" value="1"/>
</dbReference>
<dbReference type="InterPro" id="IPR024079">
    <property type="entry name" value="MetalloPept_cat_dom_sf"/>
</dbReference>
<dbReference type="InterPro" id="IPR013320">
    <property type="entry name" value="ConA-like_dom_sf"/>
</dbReference>
<evidence type="ECO:0000259" key="10">
    <source>
        <dbReference type="Pfam" id="PF05572"/>
    </source>
</evidence>
<dbReference type="GO" id="GO:0004553">
    <property type="term" value="F:hydrolase activity, hydrolyzing O-glycosyl compounds"/>
    <property type="evidence" value="ECO:0007669"/>
    <property type="project" value="UniProtKB-ARBA"/>
</dbReference>
<protein>
    <recommendedName>
        <fullName evidence="14">T9SS C-terminal target domain-containing protein</fullName>
    </recommendedName>
</protein>
<dbReference type="PANTHER" id="PTHR47466:SF1">
    <property type="entry name" value="METALLOPROTEASE MEP1 (AFU_ORTHOLOGUE AFUA_1G07730)-RELATED"/>
    <property type="match status" value="1"/>
</dbReference>
<evidence type="ECO:0000256" key="1">
    <source>
        <dbReference type="ARBA" id="ARBA00008721"/>
    </source>
</evidence>
<dbReference type="PANTHER" id="PTHR47466">
    <property type="match status" value="1"/>
</dbReference>
<evidence type="ECO:0000259" key="11">
    <source>
        <dbReference type="Pfam" id="PF18962"/>
    </source>
</evidence>
<keyword evidence="13" id="KW-1185">Reference proteome</keyword>
<accession>A0A839GFY8</accession>
<sequence length="700" mass="76397">MRQHVLVLALWLTLGATVLQAQTRSCGTMQKVKQQERSQPNLLQQLRQQARLATQLSPKDVQGMKPLSGVVTIPVVVHVVYNKPEQNISDAQIQSQLAVLNQDFRRLNENRANTPALFQGVAADAEIEFCLARRTPGGEPTNGITRTQTSVTEFGVNDLMKSSATGGTPAWNTAQYLNIWIVKFSDSENVLGYGEFPNSVAPEIDGVVIDFRAFGTMGTAVAPFNKGRTTTHEVGHWLNLFHIWGDEDCGDDQVADTPTQKEENTGCPTFPQASCNNTSDMFMNYMDYTYDACMNLFTQGQKTVMQSSLSRYRAGLLTSPGCQPVQIPALDAAVQGIISPAYVVCENQVAPVVVLKNLGSQPLTWVQIAYRIDNGPSQTVDWSGALATFGTATVALPSLPVTAGAHTLTVSIVSRNGVATDASSANDQYVTAFQVQGLGLPLMQGFESPVFPPEGWRVQNPDYGVTWSRTTRAAKAGAASAYLQNYDYDAAGQVDELVLPPLNLTSRTAPVLTFQLAYSLYSSSDYSDTLEVWVSTDCGVNYQRVYQKFGRSLTTTTPHYTDKEFVPTANQWRLETVDLSAFANTATALVKFRHVTEYENNLYLDDVKVDGVPLGTAEEQALQALQVAPNPTTGLVQITSPEANVERVQVLDAVGKVVQEASYSQGKLVQLSLANQPNGIYLLRLVTPKGVVVRRVLLMR</sequence>
<dbReference type="CDD" id="cd04275">
    <property type="entry name" value="ZnMc_pappalysin_like"/>
    <property type="match status" value="1"/>
</dbReference>
<dbReference type="AlphaFoldDB" id="A0A839GFY8"/>
<dbReference type="RefSeq" id="WP_182512330.1">
    <property type="nucleotide sequence ID" value="NZ_JACJIQ010000004.1"/>
</dbReference>
<reference evidence="12 13" key="1">
    <citation type="submission" date="2020-08" db="EMBL/GenBank/DDBJ databases">
        <title>Genomic Encyclopedia of Type Strains, Phase IV (KMG-IV): sequencing the most valuable type-strain genomes for metagenomic binning, comparative biology and taxonomic classification.</title>
        <authorList>
            <person name="Goeker M."/>
        </authorList>
    </citation>
    <scope>NUCLEOTIDE SEQUENCE [LARGE SCALE GENOMIC DNA]</scope>
    <source>
        <strain evidence="12 13">DSM 29854</strain>
    </source>
</reference>
<feature type="domain" description="Peptidase M43 pregnancy-associated plasma-A" evidence="10">
    <location>
        <begin position="170"/>
        <end position="309"/>
    </location>
</feature>
<dbReference type="SUPFAM" id="SSF55486">
    <property type="entry name" value="Metalloproteases ('zincins'), catalytic domain"/>
    <property type="match status" value="1"/>
</dbReference>
<comment type="similarity">
    <text evidence="1">Belongs to the peptidase M43B family.</text>
</comment>
<evidence type="ECO:0000256" key="6">
    <source>
        <dbReference type="ARBA" id="ARBA00022833"/>
    </source>
</evidence>
<evidence type="ECO:0000313" key="12">
    <source>
        <dbReference type="EMBL" id="MBA9076493.1"/>
    </source>
</evidence>
<dbReference type="Gene3D" id="3.40.390.10">
    <property type="entry name" value="Collagenase (Catalytic Domain)"/>
    <property type="match status" value="1"/>
</dbReference>
<gene>
    <name evidence="12" type="ORF">FHS90_001199</name>
</gene>
<dbReference type="GO" id="GO:0046872">
    <property type="term" value="F:metal ion binding"/>
    <property type="evidence" value="ECO:0007669"/>
    <property type="project" value="UniProtKB-KW"/>
</dbReference>
<dbReference type="NCBIfam" id="TIGR04183">
    <property type="entry name" value="Por_Secre_tail"/>
    <property type="match status" value="1"/>
</dbReference>
<evidence type="ECO:0000256" key="7">
    <source>
        <dbReference type="ARBA" id="ARBA00023049"/>
    </source>
</evidence>
<dbReference type="GO" id="GO:0008237">
    <property type="term" value="F:metallopeptidase activity"/>
    <property type="evidence" value="ECO:0007669"/>
    <property type="project" value="UniProtKB-KW"/>
</dbReference>
<evidence type="ECO:0000313" key="13">
    <source>
        <dbReference type="Proteomes" id="UP000563094"/>
    </source>
</evidence>
<keyword evidence="2" id="KW-0645">Protease</keyword>
<evidence type="ECO:0000256" key="9">
    <source>
        <dbReference type="SAM" id="SignalP"/>
    </source>
</evidence>
<keyword evidence="4 9" id="KW-0732">Signal</keyword>
<dbReference type="GO" id="GO:0006508">
    <property type="term" value="P:proteolysis"/>
    <property type="evidence" value="ECO:0007669"/>
    <property type="project" value="UniProtKB-KW"/>
</dbReference>
<evidence type="ECO:0000256" key="8">
    <source>
        <dbReference type="ARBA" id="ARBA00023157"/>
    </source>
</evidence>
<dbReference type="GO" id="GO:0005975">
    <property type="term" value="P:carbohydrate metabolic process"/>
    <property type="evidence" value="ECO:0007669"/>
    <property type="project" value="UniProtKB-ARBA"/>
</dbReference>
<evidence type="ECO:0008006" key="14">
    <source>
        <dbReference type="Google" id="ProtNLM"/>
    </source>
</evidence>
<evidence type="ECO:0000256" key="2">
    <source>
        <dbReference type="ARBA" id="ARBA00022670"/>
    </source>
</evidence>
<keyword evidence="8" id="KW-1015">Disulfide bond</keyword>
<dbReference type="EMBL" id="JACJIQ010000004">
    <property type="protein sequence ID" value="MBA9076493.1"/>
    <property type="molecule type" value="Genomic_DNA"/>
</dbReference>
<dbReference type="Pfam" id="PF05572">
    <property type="entry name" value="Peptidase_M43"/>
    <property type="match status" value="1"/>
</dbReference>
<comment type="caution">
    <text evidence="12">The sequence shown here is derived from an EMBL/GenBank/DDBJ whole genome shotgun (WGS) entry which is preliminary data.</text>
</comment>
<keyword evidence="5" id="KW-0378">Hydrolase</keyword>
<feature type="chain" id="PRO_5032422816" description="T9SS C-terminal target domain-containing protein" evidence="9">
    <location>
        <begin position="22"/>
        <end position="700"/>
    </location>
</feature>
<dbReference type="Gene3D" id="2.60.120.200">
    <property type="match status" value="1"/>
</dbReference>
<keyword evidence="7" id="KW-0482">Metalloprotease</keyword>
<dbReference type="InterPro" id="IPR026444">
    <property type="entry name" value="Secre_tail"/>
</dbReference>
<dbReference type="Proteomes" id="UP000563094">
    <property type="component" value="Unassembled WGS sequence"/>
</dbReference>
<evidence type="ECO:0000256" key="4">
    <source>
        <dbReference type="ARBA" id="ARBA00022729"/>
    </source>
</evidence>
<evidence type="ECO:0000256" key="5">
    <source>
        <dbReference type="ARBA" id="ARBA00022801"/>
    </source>
</evidence>
<feature type="domain" description="Secretion system C-terminal sorting" evidence="11">
    <location>
        <begin position="629"/>
        <end position="696"/>
    </location>
</feature>
<dbReference type="Pfam" id="PF18962">
    <property type="entry name" value="Por_Secre_tail"/>
    <property type="match status" value="1"/>
</dbReference>
<organism evidence="12 13">
    <name type="scientific">Rufibacter quisquiliarum</name>
    <dbReference type="NCBI Taxonomy" id="1549639"/>
    <lineage>
        <taxon>Bacteria</taxon>
        <taxon>Pseudomonadati</taxon>
        <taxon>Bacteroidota</taxon>
        <taxon>Cytophagia</taxon>
        <taxon>Cytophagales</taxon>
        <taxon>Hymenobacteraceae</taxon>
        <taxon>Rufibacter</taxon>
    </lineage>
</organism>